<reference evidence="2" key="1">
    <citation type="submission" date="2013-08" db="EMBL/GenBank/DDBJ databases">
        <authorList>
            <person name="Mendez C."/>
            <person name="Richter M."/>
            <person name="Ferrer M."/>
            <person name="Sanchez J."/>
        </authorList>
    </citation>
    <scope>NUCLEOTIDE SEQUENCE</scope>
</reference>
<accession>T1CRL4</accession>
<sequence>MNPNTQPPSSQISFFSGLLKLDRKTILWIALIAIFVWILISDTVNGGKSLLLHLSLKRQVSLGQDDAEIASRLLRIDRHNRKVLERIGALTGNRRRFEEHAGQIGEIFGRKLSLKKSALHPVKSVLELDDQEITVTYKATLEQ</sequence>
<dbReference type="AlphaFoldDB" id="T1CRL4"/>
<keyword evidence="1" id="KW-0472">Membrane</keyword>
<keyword evidence="1" id="KW-1133">Transmembrane helix</keyword>
<evidence type="ECO:0000313" key="2">
    <source>
        <dbReference type="EMBL" id="EQD71865.1"/>
    </source>
</evidence>
<gene>
    <name evidence="2" type="ORF">B1A_05596</name>
</gene>
<dbReference type="EMBL" id="AUZX01004086">
    <property type="protein sequence ID" value="EQD71865.1"/>
    <property type="molecule type" value="Genomic_DNA"/>
</dbReference>
<evidence type="ECO:0000256" key="1">
    <source>
        <dbReference type="SAM" id="Phobius"/>
    </source>
</evidence>
<keyword evidence="1" id="KW-0812">Transmembrane</keyword>
<feature type="transmembrane region" description="Helical" evidence="1">
    <location>
        <begin position="25"/>
        <end position="44"/>
    </location>
</feature>
<organism evidence="2">
    <name type="scientific">mine drainage metagenome</name>
    <dbReference type="NCBI Taxonomy" id="410659"/>
    <lineage>
        <taxon>unclassified sequences</taxon>
        <taxon>metagenomes</taxon>
        <taxon>ecological metagenomes</taxon>
    </lineage>
</organism>
<comment type="caution">
    <text evidence="2">The sequence shown here is derived from an EMBL/GenBank/DDBJ whole genome shotgun (WGS) entry which is preliminary data.</text>
</comment>
<proteinExistence type="predicted"/>
<feature type="non-terminal residue" evidence="2">
    <location>
        <position position="143"/>
    </location>
</feature>
<name>T1CRL4_9ZZZZ</name>
<reference evidence="2" key="2">
    <citation type="journal article" date="2014" name="ISME J.">
        <title>Microbial stratification in low pH oxic and suboxic macroscopic growths along an acid mine drainage.</title>
        <authorList>
            <person name="Mendez-Garcia C."/>
            <person name="Mesa V."/>
            <person name="Sprenger R.R."/>
            <person name="Richter M."/>
            <person name="Diez M.S."/>
            <person name="Solano J."/>
            <person name="Bargiela R."/>
            <person name="Golyshina O.V."/>
            <person name="Manteca A."/>
            <person name="Ramos J.L."/>
            <person name="Gallego J.R."/>
            <person name="Llorente I."/>
            <person name="Martins Dos Santos V.A."/>
            <person name="Jensen O.N."/>
            <person name="Pelaez A.I."/>
            <person name="Sanchez J."/>
            <person name="Ferrer M."/>
        </authorList>
    </citation>
    <scope>NUCLEOTIDE SEQUENCE</scope>
</reference>
<protein>
    <submittedName>
        <fullName evidence="2">Uncharacterized protein</fullName>
    </submittedName>
</protein>